<reference evidence="1 2" key="1">
    <citation type="submission" date="2019-08" db="EMBL/GenBank/DDBJ databases">
        <title>Deep-cultivation of Planctomycetes and their phenomic and genomic characterization uncovers novel biology.</title>
        <authorList>
            <person name="Wiegand S."/>
            <person name="Jogler M."/>
            <person name="Boedeker C."/>
            <person name="Pinto D."/>
            <person name="Vollmers J."/>
            <person name="Rivas-Marin E."/>
            <person name="Kohn T."/>
            <person name="Peeters S.H."/>
            <person name="Heuer A."/>
            <person name="Rast P."/>
            <person name="Oberbeckmann S."/>
            <person name="Bunk B."/>
            <person name="Jeske O."/>
            <person name="Meyerdierks A."/>
            <person name="Storesund J.E."/>
            <person name="Kallscheuer N."/>
            <person name="Luecker S."/>
            <person name="Lage O.M."/>
            <person name="Pohl T."/>
            <person name="Merkel B.J."/>
            <person name="Hornburger P."/>
            <person name="Mueller R.-W."/>
            <person name="Bruemmer F."/>
            <person name="Labrenz M."/>
            <person name="Spormann A.M."/>
            <person name="Op den Camp H."/>
            <person name="Overmann J."/>
            <person name="Amann R."/>
            <person name="Jetten M.S.M."/>
            <person name="Mascher T."/>
            <person name="Medema M.H."/>
            <person name="Devos D.P."/>
            <person name="Kaster A.-K."/>
            <person name="Ovreas L."/>
            <person name="Rohde M."/>
            <person name="Galperin M.Y."/>
            <person name="Jogler C."/>
        </authorList>
    </citation>
    <scope>NUCLEOTIDE SEQUENCE [LARGE SCALE GENOMIC DNA]</scope>
    <source>
        <strain evidence="1 2">UC8</strain>
    </source>
</reference>
<protein>
    <submittedName>
        <fullName evidence="1">Uncharacterized protein</fullName>
    </submittedName>
</protein>
<name>A0A5B9QQH3_9BACT</name>
<proteinExistence type="predicted"/>
<dbReference type="EMBL" id="CP042914">
    <property type="protein sequence ID" value="QEG41258.1"/>
    <property type="molecule type" value="Genomic_DNA"/>
</dbReference>
<organism evidence="1 2">
    <name type="scientific">Roseimaritima ulvae</name>
    <dbReference type="NCBI Taxonomy" id="980254"/>
    <lineage>
        <taxon>Bacteria</taxon>
        <taxon>Pseudomonadati</taxon>
        <taxon>Planctomycetota</taxon>
        <taxon>Planctomycetia</taxon>
        <taxon>Pirellulales</taxon>
        <taxon>Pirellulaceae</taxon>
        <taxon>Roseimaritima</taxon>
    </lineage>
</organism>
<gene>
    <name evidence="1" type="ORF">UC8_32770</name>
</gene>
<dbReference type="Proteomes" id="UP000325286">
    <property type="component" value="Chromosome"/>
</dbReference>
<dbReference type="KEGG" id="rul:UC8_32770"/>
<keyword evidence="2" id="KW-1185">Reference proteome</keyword>
<dbReference type="AlphaFoldDB" id="A0A5B9QQH3"/>
<evidence type="ECO:0000313" key="1">
    <source>
        <dbReference type="EMBL" id="QEG41258.1"/>
    </source>
</evidence>
<accession>A0A5B9QQH3</accession>
<evidence type="ECO:0000313" key="2">
    <source>
        <dbReference type="Proteomes" id="UP000325286"/>
    </source>
</evidence>
<sequence>MVKQVGPRIRDDASVGQYLANLSSRPQVDASRSDKSATPGYVQKMQGIEMSDKSMKAFVAAVPPMSTKLRPR</sequence>